<dbReference type="Proteomes" id="UP000182888">
    <property type="component" value="Unassembled WGS sequence"/>
</dbReference>
<proteinExistence type="predicted"/>
<accession>A0A0K2VYT6</accession>
<name>A0A0K2VYT6_MESPL</name>
<reference evidence="2" key="1">
    <citation type="submission" date="2014-08" db="EMBL/GenBank/DDBJ databases">
        <authorList>
            <person name="Edwards T."/>
        </authorList>
    </citation>
    <scope>NUCLEOTIDE SEQUENCE [LARGE SCALE GENOMIC DNA]</scope>
</reference>
<sequence>MTIADKHREGVPSRRRCSLAFLRTCGRRPTSKNAACAQLLLVGPHQHANAEALHRKTIPTDLGAPLATSYNSQNHFREALRDVKVAAPHAYFDTVDHHFFLLENSQPVIDILSSATCRERVARSAQITHIGPAVRMTKRVGQGLPVPPDGRAIWKPRRPSSHVRHACRVDVASAKPRSHARFLLKRSYDDRHEEGSLRYLSHPCSR</sequence>
<evidence type="ECO:0000313" key="1">
    <source>
        <dbReference type="EMBL" id="CDX57465.1"/>
    </source>
</evidence>
<dbReference type="AlphaFoldDB" id="A0A0K2VYT6"/>
<evidence type="ECO:0000313" key="2">
    <source>
        <dbReference type="Proteomes" id="UP000182888"/>
    </source>
</evidence>
<gene>
    <name evidence="1" type="ORF">MPL1032_220014</name>
</gene>
<protein>
    <submittedName>
        <fullName evidence="1">Uncharacterized protein</fullName>
    </submittedName>
</protein>
<dbReference type="EMBL" id="CCND01000015">
    <property type="protein sequence ID" value="CDX57465.1"/>
    <property type="molecule type" value="Genomic_DNA"/>
</dbReference>
<organism evidence="1 2">
    <name type="scientific">Mesorhizobium plurifarium</name>
    <dbReference type="NCBI Taxonomy" id="69974"/>
    <lineage>
        <taxon>Bacteria</taxon>
        <taxon>Pseudomonadati</taxon>
        <taxon>Pseudomonadota</taxon>
        <taxon>Alphaproteobacteria</taxon>
        <taxon>Hyphomicrobiales</taxon>
        <taxon>Phyllobacteriaceae</taxon>
        <taxon>Mesorhizobium</taxon>
    </lineage>
</organism>